<protein>
    <recommendedName>
        <fullName evidence="4">Pentapeptide repeat-containing protein</fullName>
    </recommendedName>
</protein>
<reference evidence="2 3" key="3">
    <citation type="journal article" date="2011" name="Nat. Chem. Biol.">
        <title>Reveromycin A biosynthesis uses RevG and RevJ for stereospecific spiroacetal formation.</title>
        <authorList>
            <person name="Takahashi S."/>
            <person name="Toyoda A."/>
            <person name="Sekiyama Y."/>
            <person name="Takagi H."/>
            <person name="Nogawa T."/>
            <person name="Uramoto M."/>
            <person name="Suzuki R."/>
            <person name="Koshino H."/>
            <person name="Kumano T."/>
            <person name="Panthee S."/>
            <person name="Dairi T."/>
            <person name="Ishikawa J."/>
            <person name="Ikeda H."/>
            <person name="Sakaki Y."/>
            <person name="Osada H."/>
        </authorList>
    </citation>
    <scope>NUCLEOTIDE SEQUENCE [LARGE SCALE GENOMIC DNA]</scope>
    <source>
        <strain evidence="2 3">SN-593</strain>
    </source>
</reference>
<dbReference type="AlphaFoldDB" id="A0A7U3UT45"/>
<reference evidence="2 3" key="2">
    <citation type="journal article" date="2011" name="J. Antibiot.">
        <title>Furaquinocins I and J: novel polyketide isoprenoid hybrid compounds from Streptomyces reveromyceticus SN-593.</title>
        <authorList>
            <person name="Panthee S."/>
            <person name="Takahashi S."/>
            <person name="Takagi H."/>
            <person name="Nogawa T."/>
            <person name="Oowada E."/>
            <person name="Uramoto M."/>
            <person name="Osada H."/>
        </authorList>
    </citation>
    <scope>NUCLEOTIDE SEQUENCE [LARGE SCALE GENOMIC DNA]</scope>
    <source>
        <strain evidence="2 3">SN-593</strain>
    </source>
</reference>
<dbReference type="EMBL" id="AP018365">
    <property type="protein sequence ID" value="BBA98196.1"/>
    <property type="molecule type" value="Genomic_DNA"/>
</dbReference>
<evidence type="ECO:0000313" key="2">
    <source>
        <dbReference type="EMBL" id="BBA98196.1"/>
    </source>
</evidence>
<dbReference type="InterPro" id="IPR011989">
    <property type="entry name" value="ARM-like"/>
</dbReference>
<reference evidence="2 3" key="1">
    <citation type="journal article" date="2010" name="J. Bacteriol.">
        <title>Biochemical characterization of a novel indole prenyltransferase from Streptomyces sp. SN-593.</title>
        <authorList>
            <person name="Takahashi S."/>
            <person name="Takagi H."/>
            <person name="Toyoda A."/>
            <person name="Uramoto M."/>
            <person name="Nogawa T."/>
            <person name="Ueki M."/>
            <person name="Sakaki Y."/>
            <person name="Osada H."/>
        </authorList>
    </citation>
    <scope>NUCLEOTIDE SEQUENCE [LARGE SCALE GENOMIC DNA]</scope>
    <source>
        <strain evidence="2 3">SN-593</strain>
    </source>
</reference>
<keyword evidence="3" id="KW-1185">Reference proteome</keyword>
<dbReference type="Gene3D" id="2.160.20.80">
    <property type="entry name" value="E3 ubiquitin-protein ligase SopA"/>
    <property type="match status" value="2"/>
</dbReference>
<evidence type="ECO:0008006" key="4">
    <source>
        <dbReference type="Google" id="ProtNLM"/>
    </source>
</evidence>
<dbReference type="KEGG" id="arev:RVR_4292"/>
<sequence>MQPDVSGAYEHATERLAGPDAGVRLAALRELAALAEQRPARRAAVADALCRHLRGPDAPAAAAAAEVLAALARWHPPVPDAGTGTGDGAEDDAVCGPGCADCLDVDLSGAVLADVDFGGCRFGEAGFADVHFRGRCSFEGARFARDALFPRAVFARDARFAGAWFGGAAVFGRSRFRAGADFSGARFQDIAWFGRGEETLPEDEEVWEQVEGWRPVPWDEPGADDPRWPLAVLDCDYQGWEEGGDGAWCDGPVSFAGARFAAAAWFWKARFGGTADFRRAVFGGRVHLVQPAADLAGAVVAATAGAEERDWPLGWTEAPAGAGPENGEPVPAGAGDGNRACLVTDGSVAPYRRQLAHPDAGVRLAGVRALGELGDARAASRQPAADALCAYLRSPLPRAADTGPVSLDDGERAVRHAAQRLLADRTRPGTGGTYWEDLRLHLSGAVLTDLDLSGCRLAYGDFTGTQFHGTTTFADASFGTGPYAAGADFCLPGSTCGRARFHGRADFTGAALGRAWGLEHCLAPSGQAPTAGPDPDPDSAPRSS</sequence>
<gene>
    <name evidence="2" type="ORF">RVR_4292</name>
</gene>
<proteinExistence type="predicted"/>
<dbReference type="Proteomes" id="UP000595703">
    <property type="component" value="Chromosome"/>
</dbReference>
<reference evidence="2 3" key="4">
    <citation type="journal article" date="2020" name="Sci. Rep.">
        <title>beta-carboline chemical signals induce reveromycin production through a LuxR family regulator in Streptomyces sp. SN-593.</title>
        <authorList>
            <person name="Panthee S."/>
            <person name="Kito N."/>
            <person name="Hayashi T."/>
            <person name="Shimizu T."/>
            <person name="Ishikawa J."/>
            <person name="Hamamoto H."/>
            <person name="Osada H."/>
            <person name="Takahashi S."/>
        </authorList>
    </citation>
    <scope>NUCLEOTIDE SEQUENCE [LARGE SCALE GENOMIC DNA]</scope>
    <source>
        <strain evidence="2 3">SN-593</strain>
    </source>
</reference>
<dbReference type="InterPro" id="IPR016024">
    <property type="entry name" value="ARM-type_fold"/>
</dbReference>
<organism evidence="2 3">
    <name type="scientific">Actinacidiphila reveromycinica</name>
    <dbReference type="NCBI Taxonomy" id="659352"/>
    <lineage>
        <taxon>Bacteria</taxon>
        <taxon>Bacillati</taxon>
        <taxon>Actinomycetota</taxon>
        <taxon>Actinomycetes</taxon>
        <taxon>Kitasatosporales</taxon>
        <taxon>Streptomycetaceae</taxon>
        <taxon>Actinacidiphila</taxon>
    </lineage>
</organism>
<name>A0A7U3UT45_9ACTN</name>
<dbReference type="SUPFAM" id="SSF141571">
    <property type="entry name" value="Pentapeptide repeat-like"/>
    <property type="match status" value="1"/>
</dbReference>
<evidence type="ECO:0000256" key="1">
    <source>
        <dbReference type="SAM" id="MobiDB-lite"/>
    </source>
</evidence>
<dbReference type="InterPro" id="IPR001646">
    <property type="entry name" value="5peptide_repeat"/>
</dbReference>
<evidence type="ECO:0000313" key="3">
    <source>
        <dbReference type="Proteomes" id="UP000595703"/>
    </source>
</evidence>
<feature type="region of interest" description="Disordered" evidence="1">
    <location>
        <begin position="523"/>
        <end position="544"/>
    </location>
</feature>
<dbReference type="Gene3D" id="1.25.10.10">
    <property type="entry name" value="Leucine-rich Repeat Variant"/>
    <property type="match status" value="1"/>
</dbReference>
<dbReference type="Pfam" id="PF13576">
    <property type="entry name" value="Pentapeptide_3"/>
    <property type="match status" value="1"/>
</dbReference>
<dbReference type="RefSeq" id="WP_202234371.1">
    <property type="nucleotide sequence ID" value="NZ_AP018365.1"/>
</dbReference>
<accession>A0A7U3UT45</accession>
<dbReference type="Pfam" id="PF00805">
    <property type="entry name" value="Pentapeptide"/>
    <property type="match status" value="1"/>
</dbReference>
<dbReference type="SUPFAM" id="SSF48371">
    <property type="entry name" value="ARM repeat"/>
    <property type="match status" value="1"/>
</dbReference>